<dbReference type="PANTHER" id="PTHR45756:SF1">
    <property type="entry name" value="PROTEIN KINASE DOMAIN CONTAINING PROTEIN"/>
    <property type="match status" value="1"/>
</dbReference>
<dbReference type="EMBL" id="KB206491">
    <property type="protein sequence ID" value="ELP90329.1"/>
    <property type="molecule type" value="Genomic_DNA"/>
</dbReference>
<dbReference type="PANTHER" id="PTHR45756">
    <property type="entry name" value="PALMITOYLTRANSFERASE"/>
    <property type="match status" value="1"/>
</dbReference>
<evidence type="ECO:0000259" key="6">
    <source>
        <dbReference type="PROSITE" id="PS50011"/>
    </source>
</evidence>
<dbReference type="InterPro" id="IPR006212">
    <property type="entry name" value="Furin_repeat"/>
</dbReference>
<keyword evidence="5" id="KW-1133">Transmembrane helix</keyword>
<dbReference type="PROSITE" id="PS00107">
    <property type="entry name" value="PROTEIN_KINASE_ATP"/>
    <property type="match status" value="1"/>
</dbReference>
<evidence type="ECO:0000256" key="4">
    <source>
        <dbReference type="PROSITE-ProRule" id="PRU10141"/>
    </source>
</evidence>
<proteinExistence type="predicted"/>
<dbReference type="SMART" id="SM00220">
    <property type="entry name" value="S_TKc"/>
    <property type="match status" value="1"/>
</dbReference>
<feature type="binding site" evidence="4">
    <location>
        <position position="718"/>
    </location>
    <ligand>
        <name>ATP</name>
        <dbReference type="ChEBI" id="CHEBI:30616"/>
    </ligand>
</feature>
<dbReference type="GO" id="GO:0004674">
    <property type="term" value="F:protein serine/threonine kinase activity"/>
    <property type="evidence" value="ECO:0007669"/>
    <property type="project" value="UniProtKB-KW"/>
</dbReference>
<dbReference type="Proteomes" id="UP000014680">
    <property type="component" value="Unassembled WGS sequence"/>
</dbReference>
<dbReference type="Gene3D" id="2.10.220.10">
    <property type="entry name" value="Hormone Receptor, Insulin-like Growth Factor Receptor 1, Chain A, domain 2"/>
    <property type="match status" value="2"/>
</dbReference>
<keyword evidence="5" id="KW-0812">Transmembrane</keyword>
<reference evidence="7 8" key="1">
    <citation type="submission" date="2012-10" db="EMBL/GenBank/DDBJ databases">
        <authorList>
            <person name="Zafar N."/>
            <person name="Inman J."/>
            <person name="Hall N."/>
            <person name="Lorenzi H."/>
            <person name="Caler E."/>
        </authorList>
    </citation>
    <scope>NUCLEOTIDE SEQUENCE [LARGE SCALE GENOMIC DNA]</scope>
    <source>
        <strain evidence="7 8">IP1</strain>
    </source>
</reference>
<organism evidence="7 8">
    <name type="scientific">Entamoeba invadens IP1</name>
    <dbReference type="NCBI Taxonomy" id="370355"/>
    <lineage>
        <taxon>Eukaryota</taxon>
        <taxon>Amoebozoa</taxon>
        <taxon>Evosea</taxon>
        <taxon>Archamoebae</taxon>
        <taxon>Mastigamoebida</taxon>
        <taxon>Entamoebidae</taxon>
        <taxon>Entamoeba</taxon>
    </lineage>
</organism>
<evidence type="ECO:0000313" key="8">
    <source>
        <dbReference type="Proteomes" id="UP000014680"/>
    </source>
</evidence>
<dbReference type="Pfam" id="PF07714">
    <property type="entry name" value="PK_Tyr_Ser-Thr"/>
    <property type="match status" value="1"/>
</dbReference>
<keyword evidence="7" id="KW-0808">Transferase</keyword>
<dbReference type="InterPro" id="IPR017441">
    <property type="entry name" value="Protein_kinase_ATP_BS"/>
</dbReference>
<dbReference type="InterPro" id="IPR008271">
    <property type="entry name" value="Ser/Thr_kinase_AS"/>
</dbReference>
<dbReference type="VEuPathDB" id="AmoebaDB:EIN_189790"/>
<name>A0A0A1U7K8_ENTIV</name>
<evidence type="ECO:0000256" key="2">
    <source>
        <dbReference type="ARBA" id="ARBA00022741"/>
    </source>
</evidence>
<dbReference type="InterPro" id="IPR053215">
    <property type="entry name" value="TKL_Ser/Thr_kinase"/>
</dbReference>
<feature type="transmembrane region" description="Helical" evidence="5">
    <location>
        <begin position="509"/>
        <end position="540"/>
    </location>
</feature>
<keyword evidence="8" id="KW-1185">Reference proteome</keyword>
<dbReference type="RefSeq" id="XP_004257100.1">
    <property type="nucleotide sequence ID" value="XM_004257052.1"/>
</dbReference>
<dbReference type="InterPro" id="IPR000719">
    <property type="entry name" value="Prot_kinase_dom"/>
</dbReference>
<dbReference type="PROSITE" id="PS00108">
    <property type="entry name" value="PROTEIN_KINASE_ST"/>
    <property type="match status" value="1"/>
</dbReference>
<dbReference type="SUPFAM" id="SSF56112">
    <property type="entry name" value="Protein kinase-like (PK-like)"/>
    <property type="match status" value="1"/>
</dbReference>
<sequence>SIKIGQMQFYMEKVDNNFIIGINSENKPIVTQNLLTKNVLVISNDTFIFEQNNCNAFYGSMCIYKKITKCERGYYSSQLKKCVDCLNTNCLQCILSQNNCSLCSPNYIFKNGECIMITNCKLILSNRCIKCTEEYLLKDGSCVYDTKCLVKTFNEKCLICNNNNGFILNKVDCIESDKNGEIVDNFKTLSCLKYYFLNDSKCYKCYEKYLNNELCENGKLTKCENNSFMTDTNFCEIKTCDNPNDENGQCTTNATFCNITTNNQCVECNTNFVLYNNLCNISLYPNCELQTKSGCLRCENLYYFDKTTESCEQCDDNCLTCIEKSTKCLKCKSNFFISNYHCFTNQDLEEVCDQYAEFGSGCVACKEGYYREGLNCFFCDIKCSSCNNKDNCLTCNLTNYKTINDNCLPQSNIEGCQVNVTQQGCSLCKDGYFIINSNECEKCDNSCKTCYYNKNYCISCYSTLVLTSNGSCVGLSQIFKCIEITNSKCIKCSFWYTPSWDGTFCKTKAVWWLILLCIIFVLVIISALLVIIIFITKYVLKKRHKTEIRKTTTLFKMKRSNVKFVSLSNGVCVSSQKIDFNTDIDEIPVNQETKTMFCVGNYNKKTVKIQLTYSTINSDKFLIRNDPEVVILKTGIASEFSMYVQPLCSCQFKTEFQIVSKTLASNEVNYYNIKLVGVTCQSTKIDYEELVAEKYLGEGAFGIVYKGTYRNSIVAIKKLKEIDENGLEEFNKEVLMLDKFRSDYVVHFYGAVFIPNKICMVTEFAEYGSLNDLMKHKRSEEIKMKIRNKFLLDAAKGLVYLHENGIIHRDIKPDNILIFSLDFQNETVSAKLTDFGSSRNINKLMTNMTFTKGVGTPVFMAPEVLNKKHYKKSADIYSFGITMFETFSWSCAYPEDKFKFPWKIAEFVISGQRLEKPKELTEDLYNIITKCWAHNKEERFVQKMLLFYWIIV</sequence>
<protein>
    <submittedName>
        <fullName evidence="7">Protein kinase domain containing protein</fullName>
    </submittedName>
</protein>
<evidence type="ECO:0000256" key="5">
    <source>
        <dbReference type="SAM" id="Phobius"/>
    </source>
</evidence>
<dbReference type="Gene3D" id="3.30.200.20">
    <property type="entry name" value="Phosphorylase Kinase, domain 1"/>
    <property type="match status" value="1"/>
</dbReference>
<dbReference type="OMA" id="GECIMIT"/>
<keyword evidence="3 4" id="KW-0067">ATP-binding</keyword>
<accession>A0A0A1U7K8</accession>
<feature type="non-terminal residue" evidence="7">
    <location>
        <position position="1"/>
    </location>
</feature>
<dbReference type="AlphaFoldDB" id="A0A0A1U7K8"/>
<dbReference type="PRINTS" id="PR00109">
    <property type="entry name" value="TYRKINASE"/>
</dbReference>
<keyword evidence="2 4" id="KW-0547">Nucleotide-binding</keyword>
<dbReference type="PROSITE" id="PS50011">
    <property type="entry name" value="PROTEIN_KINASE_DOM"/>
    <property type="match status" value="1"/>
</dbReference>
<dbReference type="InterPro" id="IPR001245">
    <property type="entry name" value="Ser-Thr/Tyr_kinase_cat_dom"/>
</dbReference>
<keyword evidence="1" id="KW-0723">Serine/threonine-protein kinase</keyword>
<keyword evidence="5" id="KW-0472">Membrane</keyword>
<dbReference type="CDD" id="cd13999">
    <property type="entry name" value="STKc_MAP3K-like"/>
    <property type="match status" value="1"/>
</dbReference>
<dbReference type="GO" id="GO:0005524">
    <property type="term" value="F:ATP binding"/>
    <property type="evidence" value="ECO:0007669"/>
    <property type="project" value="UniProtKB-UniRule"/>
</dbReference>
<dbReference type="SMART" id="SM00261">
    <property type="entry name" value="FU"/>
    <property type="match status" value="5"/>
</dbReference>
<dbReference type="InterPro" id="IPR011009">
    <property type="entry name" value="Kinase-like_dom_sf"/>
</dbReference>
<dbReference type="OrthoDB" id="300641at2759"/>
<dbReference type="GeneID" id="14889307"/>
<evidence type="ECO:0000256" key="1">
    <source>
        <dbReference type="ARBA" id="ARBA00022527"/>
    </source>
</evidence>
<dbReference type="InterPro" id="IPR009030">
    <property type="entry name" value="Growth_fac_rcpt_cys_sf"/>
</dbReference>
<gene>
    <name evidence="7" type="ORF">EIN_189790</name>
</gene>
<feature type="domain" description="Protein kinase" evidence="6">
    <location>
        <begin position="690"/>
        <end position="950"/>
    </location>
</feature>
<dbReference type="Gene3D" id="1.10.510.10">
    <property type="entry name" value="Transferase(Phosphotransferase) domain 1"/>
    <property type="match status" value="1"/>
</dbReference>
<dbReference type="KEGG" id="eiv:EIN_189790"/>
<keyword evidence="7" id="KW-0418">Kinase</keyword>
<evidence type="ECO:0000256" key="3">
    <source>
        <dbReference type="ARBA" id="ARBA00022840"/>
    </source>
</evidence>
<evidence type="ECO:0000313" key="7">
    <source>
        <dbReference type="EMBL" id="ELP90329.1"/>
    </source>
</evidence>
<dbReference type="SUPFAM" id="SSF57184">
    <property type="entry name" value="Growth factor receptor domain"/>
    <property type="match status" value="3"/>
</dbReference>